<keyword evidence="2" id="KW-0378">Hydrolase</keyword>
<dbReference type="InterPro" id="IPR036705">
    <property type="entry name" value="Ribosyl_crysJ1_sf"/>
</dbReference>
<evidence type="ECO:0008006" key="4">
    <source>
        <dbReference type="Google" id="ProtNLM"/>
    </source>
</evidence>
<sequence length="353" mass="38128">MNQLLDKIHGSLLGGMIGDAMGAPGEGLTYGEIQDKYGPEGITDFKGLGTDDTAVKHQLLSAIFKSEGYPNVDAFAQSFIDYREQNYRLWFISVKNAFHKFSEGLSLPAYAGWGNMQSSSTAMAISPMGIINAGNPRQASLETQEIASLIHNGPTGFCRDAACVIAAAVAAAFKPSITMEEIIGTSYKYLAPLSSKLLLELISNALALAEREGTYEKFRQSYYESSLRPVLCDSRETLPATLAILYLSNGSPRKAITYAANFGRDADTIGAMVGGIVGALHGVSGLPQEWVEKASNVSTSETDYSKPQYGTGDKPLDLSGFNYVDIAKQLQGVIQRRQEDLGEVSEMLTKMNQ</sequence>
<accession>A0A381WFS1</accession>
<name>A0A381WFS1_9ZZZZ</name>
<dbReference type="Gene3D" id="1.10.4080.10">
    <property type="entry name" value="ADP-ribosylation/Crystallin J1"/>
    <property type="match status" value="1"/>
</dbReference>
<gene>
    <name evidence="3" type="ORF">METZ01_LOCUS103627</name>
</gene>
<organism evidence="3">
    <name type="scientific">marine metagenome</name>
    <dbReference type="NCBI Taxonomy" id="408172"/>
    <lineage>
        <taxon>unclassified sequences</taxon>
        <taxon>metagenomes</taxon>
        <taxon>ecological metagenomes</taxon>
    </lineage>
</organism>
<dbReference type="GO" id="GO:0016787">
    <property type="term" value="F:hydrolase activity"/>
    <property type="evidence" value="ECO:0007669"/>
    <property type="project" value="UniProtKB-KW"/>
</dbReference>
<evidence type="ECO:0000256" key="1">
    <source>
        <dbReference type="ARBA" id="ARBA00010702"/>
    </source>
</evidence>
<dbReference type="SUPFAM" id="SSF101478">
    <property type="entry name" value="ADP-ribosylglycohydrolase"/>
    <property type="match status" value="1"/>
</dbReference>
<proteinExistence type="inferred from homology"/>
<dbReference type="InterPro" id="IPR005502">
    <property type="entry name" value="Ribosyl_crysJ1"/>
</dbReference>
<comment type="similarity">
    <text evidence="1">Belongs to the ADP-ribosylglycohydrolase family.</text>
</comment>
<protein>
    <recommendedName>
        <fullName evidence="4">ADP-ribosylglycohydrolase</fullName>
    </recommendedName>
</protein>
<dbReference type="AlphaFoldDB" id="A0A381WFS1"/>
<dbReference type="PANTHER" id="PTHR16222:SF24">
    <property type="entry name" value="ADP-RIBOSYLHYDROLASE ARH3"/>
    <property type="match status" value="1"/>
</dbReference>
<dbReference type="InterPro" id="IPR050792">
    <property type="entry name" value="ADP-ribosylglycohydrolase"/>
</dbReference>
<evidence type="ECO:0000313" key="3">
    <source>
        <dbReference type="EMBL" id="SVA50773.1"/>
    </source>
</evidence>
<dbReference type="PANTHER" id="PTHR16222">
    <property type="entry name" value="ADP-RIBOSYLGLYCOHYDROLASE"/>
    <property type="match status" value="1"/>
</dbReference>
<reference evidence="3" key="1">
    <citation type="submission" date="2018-05" db="EMBL/GenBank/DDBJ databases">
        <authorList>
            <person name="Lanie J.A."/>
            <person name="Ng W.-L."/>
            <person name="Kazmierczak K.M."/>
            <person name="Andrzejewski T.M."/>
            <person name="Davidsen T.M."/>
            <person name="Wayne K.J."/>
            <person name="Tettelin H."/>
            <person name="Glass J.I."/>
            <person name="Rusch D."/>
            <person name="Podicherti R."/>
            <person name="Tsui H.-C.T."/>
            <person name="Winkler M.E."/>
        </authorList>
    </citation>
    <scope>NUCLEOTIDE SEQUENCE</scope>
</reference>
<evidence type="ECO:0000256" key="2">
    <source>
        <dbReference type="ARBA" id="ARBA00022801"/>
    </source>
</evidence>
<dbReference type="Pfam" id="PF03747">
    <property type="entry name" value="ADP_ribosyl_GH"/>
    <property type="match status" value="1"/>
</dbReference>
<dbReference type="EMBL" id="UINC01011513">
    <property type="protein sequence ID" value="SVA50773.1"/>
    <property type="molecule type" value="Genomic_DNA"/>
</dbReference>